<feature type="transmembrane region" description="Helical" evidence="3">
    <location>
        <begin position="279"/>
        <end position="297"/>
    </location>
</feature>
<keyword evidence="4" id="KW-0732">Signal</keyword>
<dbReference type="PANTHER" id="PTHR43156">
    <property type="entry name" value="STAGE II SPORULATION PROTEIN E-RELATED"/>
    <property type="match status" value="1"/>
</dbReference>
<dbReference type="InterPro" id="IPR011622">
    <property type="entry name" value="7TMR_DISM_rcpt_extracell_dom2"/>
</dbReference>
<dbReference type="Pfam" id="PF07228">
    <property type="entry name" value="SpoIIE"/>
    <property type="match status" value="1"/>
</dbReference>
<dbReference type="AlphaFoldDB" id="A0A0S2HV95"/>
<dbReference type="Proteomes" id="UP000064893">
    <property type="component" value="Chromosome"/>
</dbReference>
<dbReference type="InterPro" id="IPR052016">
    <property type="entry name" value="Bact_Sigma-Reg"/>
</dbReference>
<dbReference type="KEGG" id="blq:L21SP5_00283"/>
<feature type="coiled-coil region" evidence="2">
    <location>
        <begin position="399"/>
        <end position="528"/>
    </location>
</feature>
<evidence type="ECO:0000259" key="5">
    <source>
        <dbReference type="SMART" id="SM00331"/>
    </source>
</evidence>
<dbReference type="SMART" id="SM00331">
    <property type="entry name" value="PP2C_SIG"/>
    <property type="match status" value="1"/>
</dbReference>
<dbReference type="OrthoDB" id="1119265at2"/>
<organism evidence="6 7">
    <name type="scientific">Salinivirga cyanobacteriivorans</name>
    <dbReference type="NCBI Taxonomy" id="1307839"/>
    <lineage>
        <taxon>Bacteria</taxon>
        <taxon>Pseudomonadati</taxon>
        <taxon>Bacteroidota</taxon>
        <taxon>Bacteroidia</taxon>
        <taxon>Bacteroidales</taxon>
        <taxon>Salinivirgaceae</taxon>
        <taxon>Salinivirga</taxon>
    </lineage>
</organism>
<dbReference type="Gene3D" id="2.60.40.2380">
    <property type="match status" value="1"/>
</dbReference>
<dbReference type="InterPro" id="IPR036457">
    <property type="entry name" value="PPM-type-like_dom_sf"/>
</dbReference>
<feature type="signal peptide" evidence="4">
    <location>
        <begin position="1"/>
        <end position="19"/>
    </location>
</feature>
<dbReference type="EMBL" id="CP013118">
    <property type="protein sequence ID" value="ALO13963.1"/>
    <property type="molecule type" value="Genomic_DNA"/>
</dbReference>
<protein>
    <recommendedName>
        <fullName evidence="5">PPM-type phosphatase domain-containing protein</fullName>
    </recommendedName>
</protein>
<keyword evidence="7" id="KW-1185">Reference proteome</keyword>
<feature type="transmembrane region" description="Helical" evidence="3">
    <location>
        <begin position="216"/>
        <end position="238"/>
    </location>
</feature>
<keyword evidence="1" id="KW-0378">Hydrolase</keyword>
<dbReference type="InterPro" id="IPR001932">
    <property type="entry name" value="PPM-type_phosphatase-like_dom"/>
</dbReference>
<dbReference type="Pfam" id="PF07695">
    <property type="entry name" value="7TMR-DISM_7TM"/>
    <property type="match status" value="1"/>
</dbReference>
<evidence type="ECO:0000313" key="6">
    <source>
        <dbReference type="EMBL" id="ALO13963.1"/>
    </source>
</evidence>
<dbReference type="GO" id="GO:0016791">
    <property type="term" value="F:phosphatase activity"/>
    <property type="evidence" value="ECO:0007669"/>
    <property type="project" value="TreeGrafter"/>
</dbReference>
<dbReference type="RefSeq" id="WP_057951559.1">
    <property type="nucleotide sequence ID" value="NZ_CP013118.1"/>
</dbReference>
<evidence type="ECO:0000256" key="3">
    <source>
        <dbReference type="SAM" id="Phobius"/>
    </source>
</evidence>
<evidence type="ECO:0000313" key="7">
    <source>
        <dbReference type="Proteomes" id="UP000064893"/>
    </source>
</evidence>
<feature type="transmembrane region" description="Helical" evidence="3">
    <location>
        <begin position="334"/>
        <end position="352"/>
    </location>
</feature>
<dbReference type="Gene3D" id="3.60.40.10">
    <property type="entry name" value="PPM-type phosphatase domain"/>
    <property type="match status" value="1"/>
</dbReference>
<reference evidence="6 7" key="1">
    <citation type="submission" date="2015-11" db="EMBL/GenBank/DDBJ databases">
        <title>Description and complete genome sequence of a novel strain predominating in hypersaline microbial mats and representing a new family of the Bacteriodetes phylum.</title>
        <authorList>
            <person name="Spring S."/>
            <person name="Bunk B."/>
            <person name="Sproer C."/>
            <person name="Klenk H.-P."/>
        </authorList>
    </citation>
    <scope>NUCLEOTIDE SEQUENCE [LARGE SCALE GENOMIC DNA]</scope>
    <source>
        <strain evidence="6 7">L21-Spi-D4</strain>
    </source>
</reference>
<evidence type="ECO:0000256" key="4">
    <source>
        <dbReference type="SAM" id="SignalP"/>
    </source>
</evidence>
<accession>A0A0S2HV95</accession>
<dbReference type="PANTHER" id="PTHR43156:SF9">
    <property type="entry name" value="HAMP DOMAIN-CONTAINING PROTEIN"/>
    <property type="match status" value="1"/>
</dbReference>
<feature type="transmembrane region" description="Helical" evidence="3">
    <location>
        <begin position="185"/>
        <end position="204"/>
    </location>
</feature>
<keyword evidence="3" id="KW-0812">Transmembrane</keyword>
<feature type="chain" id="PRO_5006599128" description="PPM-type phosphatase domain-containing protein" evidence="4">
    <location>
        <begin position="20"/>
        <end position="786"/>
    </location>
</feature>
<keyword evidence="3" id="KW-0472">Membrane</keyword>
<evidence type="ECO:0000256" key="1">
    <source>
        <dbReference type="ARBA" id="ARBA00022801"/>
    </source>
</evidence>
<feature type="domain" description="PPM-type phosphatase" evidence="5">
    <location>
        <begin position="557"/>
        <end position="786"/>
    </location>
</feature>
<feature type="transmembrane region" description="Helical" evidence="3">
    <location>
        <begin position="250"/>
        <end position="267"/>
    </location>
</feature>
<proteinExistence type="predicted"/>
<gene>
    <name evidence="6" type="ORF">L21SP5_00283</name>
</gene>
<sequence precursor="true">MRILLFWILLFSLPLSTDADNEILLDQQSEIDISEQIKIFKPGAAFRDINDVLFIDHLFTENNQRLLNINARDSVIWTKFEIRNVNQYPISILLEYRNANIQEIHFYIKKELLLIHKKQMGAKFPFYQRSIKSRFFVQRFMLEPGIKYTIFTKIINQNNRVKVPVTLYDQQGFNQRTSVDNLQAGLFYGIFFTLLLTALLFFILKFDVRSQMFYMLYMLSFMLLFFLLDGFALQYLFFERPAVTSYVTKVFPFIIIAAFAGLAYQYFKFYNHYKFFRKILYGVLAGDVLIFALALIFNFNVQITMNFVMLVSILLIAGIVLHQRKYKIADASHAYFKWAMLTSFIIVTLFGLQHYLTQYGYNDFQVVIKITVIIQLSLIVLSYYKRLQISHSRAQQNNIQNLEKLNKVTAQHNAELEKKVTERTQTLEYKNAQLEEHMAENKAITEELHRQRDEMEKLNKELEKAFKKSTADHVRLQKAMVENEQQQQKLEESFKEISEKNKTLETQNEEIRAQSDKIQEQHHLLEIKNRDITDSIIYAERIQNSILPPLESIRQVFPDSFIYFRPKERLSGDFYWFDSREQNGETAHMVSAVDCTGHGVPGALMSIIAKDGLNDAVNSKNITDPGKIIHHLNQVTINTLNKQKNADYLKDGMDLSLVKIVPAQKKIYFAGARNPLYLLRDNELYIYDGNVFSAGTLTKESIPVKFETQEIDYKENDMIYLFSDGFADQFGGEKGQKFRYKRFKKMMSLIVNLPIEAQKKRVDEIFLKWKKDWEQIDDVLIVGIRL</sequence>
<dbReference type="Pfam" id="PF07696">
    <property type="entry name" value="7TMR-DISMED2"/>
    <property type="match status" value="1"/>
</dbReference>
<feature type="transmembrane region" description="Helical" evidence="3">
    <location>
        <begin position="364"/>
        <end position="384"/>
    </location>
</feature>
<dbReference type="STRING" id="1307839.L21SP5_00283"/>
<name>A0A0S2HV95_9BACT</name>
<keyword evidence="3" id="KW-1133">Transmembrane helix</keyword>
<dbReference type="InterPro" id="IPR011623">
    <property type="entry name" value="7TMR_DISM_rcpt_extracell_dom1"/>
</dbReference>
<evidence type="ECO:0000256" key="2">
    <source>
        <dbReference type="SAM" id="Coils"/>
    </source>
</evidence>
<feature type="transmembrane region" description="Helical" evidence="3">
    <location>
        <begin position="303"/>
        <end position="322"/>
    </location>
</feature>
<keyword evidence="2" id="KW-0175">Coiled coil</keyword>